<gene>
    <name evidence="5" type="primary">ESBP6_2</name>
    <name evidence="5" type="ORF">A0J61_02881</name>
</gene>
<accession>A0A1C7NJA6</accession>
<dbReference type="Pfam" id="PF07690">
    <property type="entry name" value="MFS_1"/>
    <property type="match status" value="1"/>
</dbReference>
<feature type="transmembrane region" description="Helical" evidence="3">
    <location>
        <begin position="42"/>
        <end position="65"/>
    </location>
</feature>
<reference evidence="5 6" key="1">
    <citation type="submission" date="2016-03" db="EMBL/GenBank/DDBJ databases">
        <title>Choanephora cucurbitarum.</title>
        <authorList>
            <person name="Min B."/>
            <person name="Park H."/>
            <person name="Park J.-H."/>
            <person name="Shin H.-D."/>
            <person name="Choi I.-G."/>
        </authorList>
    </citation>
    <scope>NUCLEOTIDE SEQUENCE [LARGE SCALE GENOMIC DNA]</scope>
    <source>
        <strain evidence="5 6">KUS-F28377</strain>
    </source>
</reference>
<dbReference type="InterPro" id="IPR020846">
    <property type="entry name" value="MFS_dom"/>
</dbReference>
<feature type="transmembrane region" description="Helical" evidence="3">
    <location>
        <begin position="387"/>
        <end position="408"/>
    </location>
</feature>
<dbReference type="OrthoDB" id="6499973at2759"/>
<dbReference type="Gene3D" id="1.20.1250.20">
    <property type="entry name" value="MFS general substrate transporter like domains"/>
    <property type="match status" value="2"/>
</dbReference>
<dbReference type="AlphaFoldDB" id="A0A1C7NJA6"/>
<feature type="transmembrane region" description="Helical" evidence="3">
    <location>
        <begin position="420"/>
        <end position="440"/>
    </location>
</feature>
<dbReference type="GO" id="GO:0022857">
    <property type="term" value="F:transmembrane transporter activity"/>
    <property type="evidence" value="ECO:0007669"/>
    <property type="project" value="InterPro"/>
</dbReference>
<dbReference type="PROSITE" id="PS50850">
    <property type="entry name" value="MFS"/>
    <property type="match status" value="1"/>
</dbReference>
<feature type="transmembrane region" description="Helical" evidence="3">
    <location>
        <begin position="85"/>
        <end position="107"/>
    </location>
</feature>
<keyword evidence="6" id="KW-1185">Reference proteome</keyword>
<comment type="subcellular location">
    <subcellularLocation>
        <location evidence="1">Membrane</location>
        <topology evidence="1">Multi-pass membrane protein</topology>
    </subcellularLocation>
</comment>
<evidence type="ECO:0000259" key="4">
    <source>
        <dbReference type="PROSITE" id="PS50850"/>
    </source>
</evidence>
<dbReference type="InterPro" id="IPR036259">
    <property type="entry name" value="MFS_trans_sf"/>
</dbReference>
<dbReference type="PANTHER" id="PTHR11360:SF284">
    <property type="entry name" value="EG:103B4.3 PROTEIN-RELATED"/>
    <property type="match status" value="1"/>
</dbReference>
<evidence type="ECO:0000256" key="2">
    <source>
        <dbReference type="ARBA" id="ARBA00006727"/>
    </source>
</evidence>
<keyword evidence="3" id="KW-0812">Transmembrane</keyword>
<dbReference type="STRING" id="101091.A0A1C7NJA6"/>
<comment type="similarity">
    <text evidence="2">Belongs to the major facilitator superfamily. Monocarboxylate porter (TC 2.A.1.13) family.</text>
</comment>
<dbReference type="InterPro" id="IPR011701">
    <property type="entry name" value="MFS"/>
</dbReference>
<protein>
    <submittedName>
        <fullName evidence="5">Putative transporter ESBP6</fullName>
    </submittedName>
</protein>
<feature type="transmembrane region" description="Helical" evidence="3">
    <location>
        <begin position="320"/>
        <end position="344"/>
    </location>
</feature>
<organism evidence="5 6">
    <name type="scientific">Choanephora cucurbitarum</name>
    <dbReference type="NCBI Taxonomy" id="101091"/>
    <lineage>
        <taxon>Eukaryota</taxon>
        <taxon>Fungi</taxon>
        <taxon>Fungi incertae sedis</taxon>
        <taxon>Mucoromycota</taxon>
        <taxon>Mucoromycotina</taxon>
        <taxon>Mucoromycetes</taxon>
        <taxon>Mucorales</taxon>
        <taxon>Mucorineae</taxon>
        <taxon>Choanephoraceae</taxon>
        <taxon>Choanephoroideae</taxon>
        <taxon>Choanephora</taxon>
    </lineage>
</organism>
<feature type="transmembrane region" description="Helical" evidence="3">
    <location>
        <begin position="114"/>
        <end position="133"/>
    </location>
</feature>
<keyword evidence="3" id="KW-1133">Transmembrane helix</keyword>
<feature type="transmembrane region" description="Helical" evidence="3">
    <location>
        <begin position="198"/>
        <end position="223"/>
    </location>
</feature>
<comment type="caution">
    <text evidence="5">The sequence shown here is derived from an EMBL/GenBank/DDBJ whole genome shotgun (WGS) entry which is preliminary data.</text>
</comment>
<feature type="transmembrane region" description="Helical" evidence="3">
    <location>
        <begin position="171"/>
        <end position="192"/>
    </location>
</feature>
<dbReference type="Proteomes" id="UP000093000">
    <property type="component" value="Unassembled WGS sequence"/>
</dbReference>
<evidence type="ECO:0000256" key="3">
    <source>
        <dbReference type="SAM" id="Phobius"/>
    </source>
</evidence>
<dbReference type="SUPFAM" id="SSF103473">
    <property type="entry name" value="MFS general substrate transporter"/>
    <property type="match status" value="1"/>
</dbReference>
<dbReference type="PANTHER" id="PTHR11360">
    <property type="entry name" value="MONOCARBOXYLATE TRANSPORTER"/>
    <property type="match status" value="1"/>
</dbReference>
<dbReference type="EMBL" id="LUGH01000115">
    <property type="protein sequence ID" value="OBZ89068.1"/>
    <property type="molecule type" value="Genomic_DNA"/>
</dbReference>
<feature type="transmembrane region" description="Helical" evidence="3">
    <location>
        <begin position="287"/>
        <end position="308"/>
    </location>
</feature>
<keyword evidence="3" id="KW-0472">Membrane</keyword>
<name>A0A1C7NJA6_9FUNG</name>
<evidence type="ECO:0000256" key="1">
    <source>
        <dbReference type="ARBA" id="ARBA00004141"/>
    </source>
</evidence>
<evidence type="ECO:0000313" key="6">
    <source>
        <dbReference type="Proteomes" id="UP000093000"/>
    </source>
</evidence>
<sequence>MNSLENTSFESSQATLYTKDIKRVCRTRSKESISDIPEQNPWLIVVGTFLVLVVGLGSLQSWGIMQNYFEQYPGFQGTPNLSLQLSFVATICNIIINLLGLVGQVLLSLFETRTVLFVSIVICSVGLLLASFSTQIWHLYLTQGVVYGIGSSIMFYIALSVVPQWFTKHKGMALGIISSGISIGGLIMPLIIEPLNTHLGAAWCYRIMSLICLVIGIISCLFFKTTKNSTEDNGEKQSQKEAIIQIKDLFDLSVAKNWRFLLWVFIDILMESAYNVPYYFLPSYATFLGLSTSQGALVLSVGSGMNAIGRIASGLIADVFGHVNVIIIYSIISGLTSLFLWTYATTFNTLMAFSVLFGFFGGAFITLTPTITLLVTGYEKFETGLSVFLILTVISMFGPNLAGVIEVSAHALKEFDSYKYFTGACYLTGAILLIVFKLSLNRNFFAKI</sequence>
<feature type="transmembrane region" description="Helical" evidence="3">
    <location>
        <begin position="260"/>
        <end position="281"/>
    </location>
</feature>
<dbReference type="GO" id="GO:0016020">
    <property type="term" value="C:membrane"/>
    <property type="evidence" value="ECO:0007669"/>
    <property type="project" value="UniProtKB-SubCell"/>
</dbReference>
<feature type="transmembrane region" description="Helical" evidence="3">
    <location>
        <begin position="350"/>
        <end position="375"/>
    </location>
</feature>
<evidence type="ECO:0000313" key="5">
    <source>
        <dbReference type="EMBL" id="OBZ89068.1"/>
    </source>
</evidence>
<feature type="transmembrane region" description="Helical" evidence="3">
    <location>
        <begin position="139"/>
        <end position="159"/>
    </location>
</feature>
<dbReference type="InterPro" id="IPR050327">
    <property type="entry name" value="Proton-linked_MCT"/>
</dbReference>
<feature type="domain" description="Major facilitator superfamily (MFS) profile" evidence="4">
    <location>
        <begin position="43"/>
        <end position="441"/>
    </location>
</feature>
<dbReference type="InParanoid" id="A0A1C7NJA6"/>
<proteinExistence type="inferred from homology"/>